<keyword evidence="4" id="KW-0175">Coiled coil</keyword>
<dbReference type="AlphaFoldDB" id="A0A9D2YCS3"/>
<feature type="signal peptide" evidence="7">
    <location>
        <begin position="1"/>
        <end position="19"/>
    </location>
</feature>
<comment type="caution">
    <text evidence="9">The sequence shown here is derived from an EMBL/GenBank/DDBJ whole genome shotgun (WGS) entry which is preliminary data.</text>
</comment>
<dbReference type="InterPro" id="IPR015152">
    <property type="entry name" value="Growth/epo_recpt_lig-bind"/>
</dbReference>
<dbReference type="PANTHER" id="PTHR35253">
    <property type="entry name" value="COILED-COIL DOMAIN-CONTAINING PROTEIN 152"/>
    <property type="match status" value="1"/>
</dbReference>
<proteinExistence type="predicted"/>
<accession>A0A9D2YCS3</accession>
<evidence type="ECO:0000256" key="2">
    <source>
        <dbReference type="ARBA" id="ARBA00023170"/>
    </source>
</evidence>
<evidence type="ECO:0000256" key="5">
    <source>
        <dbReference type="SAM" id="MobiDB-lite"/>
    </source>
</evidence>
<keyword evidence="3" id="KW-0325">Glycoprotein</keyword>
<feature type="coiled-coil region" evidence="4">
    <location>
        <begin position="288"/>
        <end position="366"/>
    </location>
</feature>
<organism evidence="9 10">
    <name type="scientific">Nothobranchius furzeri</name>
    <name type="common">Turquoise killifish</name>
    <dbReference type="NCBI Taxonomy" id="105023"/>
    <lineage>
        <taxon>Eukaryota</taxon>
        <taxon>Metazoa</taxon>
        <taxon>Chordata</taxon>
        <taxon>Craniata</taxon>
        <taxon>Vertebrata</taxon>
        <taxon>Euteleostomi</taxon>
        <taxon>Actinopterygii</taxon>
        <taxon>Neopterygii</taxon>
        <taxon>Teleostei</taxon>
        <taxon>Neoteleostei</taxon>
        <taxon>Acanthomorphata</taxon>
        <taxon>Ovalentaria</taxon>
        <taxon>Atherinomorphae</taxon>
        <taxon>Cyprinodontiformes</taxon>
        <taxon>Nothobranchiidae</taxon>
        <taxon>Nothobranchius</taxon>
    </lineage>
</organism>
<evidence type="ECO:0000313" key="9">
    <source>
        <dbReference type="EMBL" id="KAF7217682.1"/>
    </source>
</evidence>
<gene>
    <name evidence="9" type="ORF">G4P62_002349</name>
</gene>
<dbReference type="SUPFAM" id="SSF49265">
    <property type="entry name" value="Fibronectin type III"/>
    <property type="match status" value="2"/>
</dbReference>
<keyword evidence="6" id="KW-0812">Transmembrane</keyword>
<feature type="chain" id="PRO_5038506020" evidence="7">
    <location>
        <begin position="20"/>
        <end position="443"/>
    </location>
</feature>
<dbReference type="Proteomes" id="UP000822369">
    <property type="component" value="Chromosome 8"/>
</dbReference>
<dbReference type="InterPro" id="IPR036116">
    <property type="entry name" value="FN3_sf"/>
</dbReference>
<evidence type="ECO:0000256" key="4">
    <source>
        <dbReference type="SAM" id="Coils"/>
    </source>
</evidence>
<keyword evidence="6" id="KW-1133">Transmembrane helix</keyword>
<dbReference type="PANTHER" id="PTHR35253:SF1">
    <property type="entry name" value="COILED-COIL DOMAIN-CONTAINING PROTEIN 152"/>
    <property type="match status" value="1"/>
</dbReference>
<dbReference type="InterPro" id="IPR003961">
    <property type="entry name" value="FN3_dom"/>
</dbReference>
<feature type="domain" description="Fibronectin type-III" evidence="8">
    <location>
        <begin position="132"/>
        <end position="235"/>
    </location>
</feature>
<evidence type="ECO:0000256" key="1">
    <source>
        <dbReference type="ARBA" id="ARBA00022729"/>
    </source>
</evidence>
<keyword evidence="2" id="KW-0675">Receptor</keyword>
<evidence type="ECO:0000256" key="6">
    <source>
        <dbReference type="SAM" id="Phobius"/>
    </source>
</evidence>
<feature type="transmembrane region" description="Helical" evidence="6">
    <location>
        <begin position="239"/>
        <end position="262"/>
    </location>
</feature>
<evidence type="ECO:0000256" key="7">
    <source>
        <dbReference type="SAM" id="SignalP"/>
    </source>
</evidence>
<dbReference type="InterPro" id="IPR038827">
    <property type="entry name" value="CCDC152"/>
</dbReference>
<keyword evidence="6" id="KW-0472">Membrane</keyword>
<evidence type="ECO:0000259" key="8">
    <source>
        <dbReference type="PROSITE" id="PS50853"/>
    </source>
</evidence>
<dbReference type="PROSITE" id="PS50853">
    <property type="entry name" value="FN3"/>
    <property type="match status" value="1"/>
</dbReference>
<reference evidence="9" key="1">
    <citation type="submission" date="2020-03" db="EMBL/GenBank/DDBJ databases">
        <title>Intra-Species Differences in Population Size shape Life History and Genome Evolution.</title>
        <authorList>
            <person name="Willemsen D."/>
            <person name="Cui R."/>
            <person name="Valenzano D.R."/>
        </authorList>
    </citation>
    <scope>NUCLEOTIDE SEQUENCE</scope>
    <source>
        <strain evidence="9">GRZ</strain>
        <tissue evidence="9">Whole</tissue>
    </source>
</reference>
<feature type="region of interest" description="Disordered" evidence="5">
    <location>
        <begin position="376"/>
        <end position="396"/>
    </location>
</feature>
<dbReference type="InterPro" id="IPR013783">
    <property type="entry name" value="Ig-like_fold"/>
</dbReference>
<feature type="compositionally biased region" description="Low complexity" evidence="5">
    <location>
        <begin position="376"/>
        <end position="391"/>
    </location>
</feature>
<keyword evidence="1 7" id="KW-0732">Signal</keyword>
<dbReference type="Pfam" id="PF09067">
    <property type="entry name" value="EpoR_lig-bind"/>
    <property type="match status" value="1"/>
</dbReference>
<evidence type="ECO:0000256" key="3">
    <source>
        <dbReference type="ARBA" id="ARBA00023180"/>
    </source>
</evidence>
<dbReference type="Gene3D" id="2.60.40.10">
    <property type="entry name" value="Immunoglobulins"/>
    <property type="match status" value="2"/>
</dbReference>
<dbReference type="CDD" id="cd00063">
    <property type="entry name" value="FN3"/>
    <property type="match status" value="1"/>
</dbReference>
<evidence type="ECO:0000313" key="10">
    <source>
        <dbReference type="Proteomes" id="UP000822369"/>
    </source>
</evidence>
<dbReference type="EMBL" id="JAAVVJ010000008">
    <property type="protein sequence ID" value="KAF7217682.1"/>
    <property type="molecule type" value="Genomic_DNA"/>
</dbReference>
<sequence length="443" mass="51107">MAAALAALLVFLLTAAASALEPGHGHVPPHLTGCLSNNMETFNCRWSVGSFQNLSEPGDLRLFYYNRKPLTAPQENWSECPQYSMERPNECFFDQNHTTIWTTYTIQLRSRDQDVLYDETPVEVSVIVKPDPPVGLNWTLMNVSLTSAHFDIMLSWKPPRSADVETGWLTLLYEVQYRDVDSDEWKVMNLVKSPHRSVFGLQTNVHHEVRVRCKMLGGKLFGEFSDSVFVHISSKVSRFPVVALLMFGVFCLVAVLMFVVILQQEKLMFILLPPVPGPKIRGIDPDLLKVKEKQVQQLVSRMRAEEEHHQRALEAVRQQCHREALHQLETKDAEVKKLLEEKDLDLEEMRRKLKDQERERQSELLKLQMELGAKLARAQSSAQRSHQQQLHGPNLLPQSVFKRKLQYFQEEKNKEISALRQRIRELEASQRASSLSDSKRRKM</sequence>
<name>A0A9D2YCS3_NOTFU</name>
<protein>
    <submittedName>
        <fullName evidence="9">Transcript variant X2</fullName>
    </submittedName>
</protein>